<evidence type="ECO:0000313" key="3">
    <source>
        <dbReference type="EMBL" id="KOO53585.1"/>
    </source>
</evidence>
<keyword evidence="4" id="KW-1185">Reference proteome</keyword>
<proteinExistence type="predicted"/>
<evidence type="ECO:0000256" key="2">
    <source>
        <dbReference type="SAM" id="SignalP"/>
    </source>
</evidence>
<reference evidence="4" key="1">
    <citation type="journal article" date="2015" name="PLoS Genet.">
        <title>Genome Sequence and Transcriptome Analyses of Chrysochromulina tobin: Metabolic Tools for Enhanced Algal Fitness in the Prominent Order Prymnesiales (Haptophyceae).</title>
        <authorList>
            <person name="Hovde B.T."/>
            <person name="Deodato C.R."/>
            <person name="Hunsperger H.M."/>
            <person name="Ryken S.A."/>
            <person name="Yost W."/>
            <person name="Jha R.K."/>
            <person name="Patterson J."/>
            <person name="Monnat R.J. Jr."/>
            <person name="Barlow S.B."/>
            <person name="Starkenburg S.R."/>
            <person name="Cattolico R.A."/>
        </authorList>
    </citation>
    <scope>NUCLEOTIDE SEQUENCE</scope>
    <source>
        <strain evidence="4">CCMP291</strain>
    </source>
</reference>
<feature type="compositionally biased region" description="Gly residues" evidence="1">
    <location>
        <begin position="487"/>
        <end position="498"/>
    </location>
</feature>
<comment type="caution">
    <text evidence="3">The sequence shown here is derived from an EMBL/GenBank/DDBJ whole genome shotgun (WGS) entry which is preliminary data.</text>
</comment>
<dbReference type="EMBL" id="JWZX01000168">
    <property type="protein sequence ID" value="KOO53585.1"/>
    <property type="molecule type" value="Genomic_DNA"/>
</dbReference>
<dbReference type="InterPro" id="IPR036322">
    <property type="entry name" value="WD40_repeat_dom_sf"/>
</dbReference>
<dbReference type="OrthoDB" id="126946at2759"/>
<dbReference type="InterPro" id="IPR015943">
    <property type="entry name" value="WD40/YVTN_repeat-like_dom_sf"/>
</dbReference>
<feature type="compositionally biased region" description="Basic and acidic residues" evidence="1">
    <location>
        <begin position="500"/>
        <end position="514"/>
    </location>
</feature>
<name>A0A0M0LRA2_9EUKA</name>
<gene>
    <name evidence="3" type="ORF">Ctob_011762</name>
</gene>
<keyword evidence="2" id="KW-0732">Signal</keyword>
<accession>A0A0M0LRA2</accession>
<feature type="region of interest" description="Disordered" evidence="1">
    <location>
        <begin position="52"/>
        <end position="72"/>
    </location>
</feature>
<dbReference type="Proteomes" id="UP000037460">
    <property type="component" value="Unassembled WGS sequence"/>
</dbReference>
<evidence type="ECO:0000313" key="4">
    <source>
        <dbReference type="Proteomes" id="UP000037460"/>
    </source>
</evidence>
<feature type="region of interest" description="Disordered" evidence="1">
    <location>
        <begin position="482"/>
        <end position="514"/>
    </location>
</feature>
<dbReference type="AlphaFoldDB" id="A0A0M0LRA2"/>
<feature type="signal peptide" evidence="2">
    <location>
        <begin position="1"/>
        <end position="21"/>
    </location>
</feature>
<feature type="chain" id="PRO_5005603520" evidence="2">
    <location>
        <begin position="22"/>
        <end position="514"/>
    </location>
</feature>
<protein>
    <submittedName>
        <fullName evidence="3">Uncharacterized protein</fullName>
    </submittedName>
</protein>
<organism evidence="3 4">
    <name type="scientific">Chrysochromulina tobinii</name>
    <dbReference type="NCBI Taxonomy" id="1460289"/>
    <lineage>
        <taxon>Eukaryota</taxon>
        <taxon>Haptista</taxon>
        <taxon>Haptophyta</taxon>
        <taxon>Prymnesiophyceae</taxon>
        <taxon>Prymnesiales</taxon>
        <taxon>Chrysochromulinaceae</taxon>
        <taxon>Chrysochromulina</taxon>
    </lineage>
</organism>
<dbReference type="Gene3D" id="2.130.10.10">
    <property type="entry name" value="YVTN repeat-like/Quinoprotein amine dehydrogenase"/>
    <property type="match status" value="1"/>
</dbReference>
<dbReference type="SUPFAM" id="SSF50978">
    <property type="entry name" value="WD40 repeat-like"/>
    <property type="match status" value="1"/>
</dbReference>
<evidence type="ECO:0000256" key="1">
    <source>
        <dbReference type="SAM" id="MobiDB-lite"/>
    </source>
</evidence>
<sequence length="514" mass="53034">MAIGRAAFVAIVLTAATPASANEKALKTLHATVAAQSARIQSLEAQLRTGVCATPPKPSGGKQSKAPERCVPLDVDPEPELAAFRAGERRRAAAKKQELLTTVFNVSVGKPLTALAISSALVDHKGVPRLVAVADASGALHLYDRAGELAASVPATGETSAAIISSIIFGTKDDPFVATGSVGGEVALYNLSLPRLRSSPTSASGDPLPPPPPTTLTLAMRAPPVLDERGAPVPVLTLTSYLRSRRTLLAVGDGSGALRLLHRNGTQRASVPVGGAVRVVERSKDSVHFAVAADGVAGIQLLDLSKSMPVPLVCALWGTTDEGAEVRASEGAEVVSLAWDVQLPQLLYAGTASGEMLVFNTKSRSRQPNKYGNGTESHVAVGAGAAGELQLLFSKLAYKEERPESPADAFGFGGFGEGGSGNSGHSSLLRNPMVLGVIMMLVFWQSSKFYNKEKGGGPPGAGLPPDLMRELESMRMSGGFGNEFADFGGGGSGGGGSGRAVRESSSRIEEIGGR</sequence>